<evidence type="ECO:0000256" key="12">
    <source>
        <dbReference type="ARBA" id="ARBA00022840"/>
    </source>
</evidence>
<keyword evidence="20" id="KW-1185">Reference proteome</keyword>
<evidence type="ECO:0000313" key="19">
    <source>
        <dbReference type="EMBL" id="KAL1227260.1"/>
    </source>
</evidence>
<name>A0ABR3K1A5_TRISP</name>
<keyword evidence="11" id="KW-0418">Kinase</keyword>
<evidence type="ECO:0000256" key="14">
    <source>
        <dbReference type="ARBA" id="ARBA00047310"/>
    </source>
</evidence>
<evidence type="ECO:0000256" key="10">
    <source>
        <dbReference type="ARBA" id="ARBA00022741"/>
    </source>
</evidence>
<keyword evidence="9" id="KW-0808">Transferase</keyword>
<feature type="domain" description="BTB" evidence="18">
    <location>
        <begin position="118"/>
        <end position="223"/>
    </location>
</feature>
<feature type="compositionally biased region" description="Polar residues" evidence="17">
    <location>
        <begin position="399"/>
        <end position="414"/>
    </location>
</feature>
<dbReference type="InterPro" id="IPR000210">
    <property type="entry name" value="BTB/POZ_dom"/>
</dbReference>
<keyword evidence="8" id="KW-0963">Cytoplasm</keyword>
<dbReference type="InterPro" id="IPR029056">
    <property type="entry name" value="Ribokinase-like"/>
</dbReference>
<evidence type="ECO:0000259" key="18">
    <source>
        <dbReference type="SMART" id="SM00225"/>
    </source>
</evidence>
<comment type="catalytic activity">
    <reaction evidence="15">
        <text>pyridoxal + ATP = pyridoxal 5'-phosphate + ADP + H(+)</text>
        <dbReference type="Rhea" id="RHEA:10224"/>
        <dbReference type="ChEBI" id="CHEBI:15378"/>
        <dbReference type="ChEBI" id="CHEBI:17310"/>
        <dbReference type="ChEBI" id="CHEBI:30616"/>
        <dbReference type="ChEBI" id="CHEBI:456216"/>
        <dbReference type="ChEBI" id="CHEBI:597326"/>
        <dbReference type="EC" id="2.7.1.35"/>
    </reaction>
    <physiologicalReaction direction="left-to-right" evidence="15">
        <dbReference type="Rhea" id="RHEA:10225"/>
    </physiologicalReaction>
</comment>
<dbReference type="CDD" id="cd18318">
    <property type="entry name" value="BTB_POZ_KCTD20-like"/>
    <property type="match status" value="1"/>
</dbReference>
<comment type="catalytic activity">
    <reaction evidence="14">
        <text>pyridoxamine + ATP = pyridoxamine 5'-phosphate + ADP + H(+)</text>
        <dbReference type="Rhea" id="RHEA:25104"/>
        <dbReference type="ChEBI" id="CHEBI:15378"/>
        <dbReference type="ChEBI" id="CHEBI:30616"/>
        <dbReference type="ChEBI" id="CHEBI:57761"/>
        <dbReference type="ChEBI" id="CHEBI:58451"/>
        <dbReference type="ChEBI" id="CHEBI:456216"/>
        <dbReference type="EC" id="2.7.1.35"/>
    </reaction>
    <physiologicalReaction direction="left-to-right" evidence="14">
        <dbReference type="Rhea" id="RHEA:25105"/>
    </physiologicalReaction>
</comment>
<evidence type="ECO:0000256" key="7">
    <source>
        <dbReference type="ARBA" id="ARBA00018134"/>
    </source>
</evidence>
<organism evidence="19 20">
    <name type="scientific">Trichinella spiralis</name>
    <name type="common">Trichina worm</name>
    <dbReference type="NCBI Taxonomy" id="6334"/>
    <lineage>
        <taxon>Eukaryota</taxon>
        <taxon>Metazoa</taxon>
        <taxon>Ecdysozoa</taxon>
        <taxon>Nematoda</taxon>
        <taxon>Enoplea</taxon>
        <taxon>Dorylaimia</taxon>
        <taxon>Trichinellida</taxon>
        <taxon>Trichinellidae</taxon>
        <taxon>Trichinella</taxon>
    </lineage>
</organism>
<evidence type="ECO:0000256" key="11">
    <source>
        <dbReference type="ARBA" id="ARBA00022777"/>
    </source>
</evidence>
<comment type="pathway">
    <text evidence="2">Cofactor metabolism; pyridoxal 5'-phosphate salvage; pyridoxamine 5'-phosphate from pyridoxamine: step 1/1.</text>
</comment>
<dbReference type="Pfam" id="PF08543">
    <property type="entry name" value="Phos_pyr_kin"/>
    <property type="match status" value="1"/>
</dbReference>
<dbReference type="NCBIfam" id="TIGR00687">
    <property type="entry name" value="pyridox_kin"/>
    <property type="match status" value="1"/>
</dbReference>
<evidence type="ECO:0000256" key="17">
    <source>
        <dbReference type="SAM" id="MobiDB-lite"/>
    </source>
</evidence>
<comment type="pathway">
    <text evidence="3">Cofactor metabolism; pyridoxal 5'-phosphate salvage; pyridoxine 5'-phosphate from pyridoxine: step 1/1.</text>
</comment>
<evidence type="ECO:0000256" key="4">
    <source>
        <dbReference type="ARBA" id="ARBA00005210"/>
    </source>
</evidence>
<dbReference type="Gene3D" id="3.40.1190.20">
    <property type="match status" value="1"/>
</dbReference>
<evidence type="ECO:0000256" key="8">
    <source>
        <dbReference type="ARBA" id="ARBA00022490"/>
    </source>
</evidence>
<comment type="similarity">
    <text evidence="5">Belongs to the pyridoxine kinase family.</text>
</comment>
<evidence type="ECO:0000256" key="1">
    <source>
        <dbReference type="ARBA" id="ARBA00004496"/>
    </source>
</evidence>
<evidence type="ECO:0000256" key="5">
    <source>
        <dbReference type="ARBA" id="ARBA00008805"/>
    </source>
</evidence>
<evidence type="ECO:0000256" key="13">
    <source>
        <dbReference type="ARBA" id="ARBA00032808"/>
    </source>
</evidence>
<evidence type="ECO:0000256" key="6">
    <source>
        <dbReference type="ARBA" id="ARBA00012104"/>
    </source>
</evidence>
<reference evidence="19 20" key="1">
    <citation type="submission" date="2024-07" db="EMBL/GenBank/DDBJ databases">
        <title>Enhanced genomic and transcriptomic resources for Trichinella pseudospiralis and T. spiralis underpin the discovery of pronounced molecular differences between stages and species.</title>
        <authorList>
            <person name="Pasi K.K."/>
            <person name="La Rosa G."/>
            <person name="Gomez-Morales M.A."/>
            <person name="Tosini F."/>
            <person name="Sumanam S."/>
            <person name="Young N.D."/>
            <person name="Chang B.C."/>
            <person name="Robin G.B."/>
        </authorList>
    </citation>
    <scope>NUCLEOTIDE SEQUENCE [LARGE SCALE GENOMIC DNA]</scope>
    <source>
        <strain evidence="19">ISS534</strain>
    </source>
</reference>
<evidence type="ECO:0000256" key="16">
    <source>
        <dbReference type="ARBA" id="ARBA00048524"/>
    </source>
</evidence>
<comment type="caution">
    <text evidence="19">The sequence shown here is derived from an EMBL/GenBank/DDBJ whole genome shotgun (WGS) entry which is preliminary data.</text>
</comment>
<evidence type="ECO:0000256" key="15">
    <source>
        <dbReference type="ARBA" id="ARBA00047377"/>
    </source>
</evidence>
<feature type="compositionally biased region" description="Pro residues" evidence="17">
    <location>
        <begin position="415"/>
        <end position="427"/>
    </location>
</feature>
<evidence type="ECO:0000256" key="9">
    <source>
        <dbReference type="ARBA" id="ARBA00022679"/>
    </source>
</evidence>
<dbReference type="SMART" id="SM00225">
    <property type="entry name" value="BTB"/>
    <property type="match status" value="1"/>
</dbReference>
<dbReference type="PANTHER" id="PTHR21637:SF0">
    <property type="entry name" value="AT10158P"/>
    <property type="match status" value="1"/>
</dbReference>
<proteinExistence type="inferred from homology"/>
<comment type="catalytic activity">
    <reaction evidence="16">
        <text>pyridoxine + ATP = pyridoxine 5'-phosphate + ADP + H(+)</text>
        <dbReference type="Rhea" id="RHEA:25108"/>
        <dbReference type="ChEBI" id="CHEBI:15378"/>
        <dbReference type="ChEBI" id="CHEBI:16709"/>
        <dbReference type="ChEBI" id="CHEBI:30616"/>
        <dbReference type="ChEBI" id="CHEBI:58589"/>
        <dbReference type="ChEBI" id="CHEBI:456216"/>
        <dbReference type="EC" id="2.7.1.35"/>
    </reaction>
    <physiologicalReaction direction="left-to-right" evidence="16">
        <dbReference type="Rhea" id="RHEA:25109"/>
    </physiologicalReaction>
</comment>
<dbReference type="SUPFAM" id="SSF53613">
    <property type="entry name" value="Ribokinase-like"/>
    <property type="match status" value="1"/>
</dbReference>
<gene>
    <name evidence="19" type="ORF">TSPI_08495</name>
</gene>
<evidence type="ECO:0000256" key="2">
    <source>
        <dbReference type="ARBA" id="ARBA00004750"/>
    </source>
</evidence>
<dbReference type="EMBL" id="JBEUSY010000551">
    <property type="protein sequence ID" value="KAL1227260.1"/>
    <property type="molecule type" value="Genomic_DNA"/>
</dbReference>
<evidence type="ECO:0000313" key="20">
    <source>
        <dbReference type="Proteomes" id="UP001558632"/>
    </source>
</evidence>
<dbReference type="Proteomes" id="UP001558632">
    <property type="component" value="Unassembled WGS sequence"/>
</dbReference>
<comment type="subcellular location">
    <subcellularLocation>
        <location evidence="1">Cytoplasm</location>
    </subcellularLocation>
</comment>
<dbReference type="SUPFAM" id="SSF54695">
    <property type="entry name" value="POZ domain"/>
    <property type="match status" value="1"/>
</dbReference>
<feature type="region of interest" description="Disordered" evidence="17">
    <location>
        <begin position="1"/>
        <end position="74"/>
    </location>
</feature>
<dbReference type="EC" id="2.7.1.35" evidence="6"/>
<dbReference type="InterPro" id="IPR039885">
    <property type="entry name" value="BTBD10/KCTD20_BTB/POZ"/>
</dbReference>
<feature type="region of interest" description="Disordered" evidence="17">
    <location>
        <begin position="399"/>
        <end position="427"/>
    </location>
</feature>
<dbReference type="CDD" id="cd01173">
    <property type="entry name" value="pyridoxal_pyridoxamine_kinase"/>
    <property type="match status" value="1"/>
</dbReference>
<keyword evidence="10" id="KW-0547">Nucleotide-binding</keyword>
<accession>A0ABR3K1A5</accession>
<dbReference type="PANTHER" id="PTHR21637">
    <property type="entry name" value="BTB/POZ DOMAIN-CONTAINING PROTEIN 10-RELATED"/>
    <property type="match status" value="1"/>
</dbReference>
<dbReference type="Gene3D" id="3.30.710.10">
    <property type="entry name" value="Potassium Channel Kv1.1, Chain A"/>
    <property type="match status" value="1"/>
</dbReference>
<comment type="pathway">
    <text evidence="4">Cofactor metabolism; pyridoxal 5'-phosphate salvage; pyridoxal 5'-phosphate from pyridoxal: step 1/1.</text>
</comment>
<evidence type="ECO:0000256" key="3">
    <source>
        <dbReference type="ARBA" id="ARBA00004835"/>
    </source>
</evidence>
<keyword evidence="12" id="KW-0067">ATP-binding</keyword>
<dbReference type="InterPro" id="IPR039886">
    <property type="entry name" value="BTBD10/KCTD20"/>
</dbReference>
<sequence length="781" mass="88444">MASQNNRFTSKSRASNRSLSSDSDSDFDRVRRPSCLKPCNLSNTSSKMPKPCLQHSSGSSSTTSPLEGNRVGEMAPLIPLPPALKNSKNCSSNRYNTDDWGVVEVNRTVDLVSEKDCERLTLVVENTRFVVESALLRSKPNTMLGRMFGSSRDHNLVKPNEHGEYIVADGISAGCFRAILDYFKKGIMHCPPNVSVAELREACDYLLVPFTAENVDCVDLRGLLHELSNEGAKERFNFFLNKIILPQMVKSARDGERECHIVVLLDDDIVDWDENYPLQIGEDLPLAVYSSQLYRFFKYIENRDVAKQLLKDRGLKKIRLGIEGYPTCKEKVRRRPDGKSEVVYSYVQRPFIHMSWEKEEAKSRHVDFACPIVKSKSNPSLASAFSDLLPSSPPYIPNANNAAGPSSGRSTTYANPPPPQPSEPYPHHVPPRNLCTLPKHAINCFCLTFIIYEMGYTIIRSVSTLFTYQYFHGRQREWSCAFHSKSCVSGYCGNKCATFPLQIHRFEVDTINSVQFSNNTSYATWTGKTMTGSNIKELYFGLEANELLGYTHVLTGYVAEESFLTEMINIVNSLKRKNKDLIYFCDPVMGDQKRFYVPESMLPIYRDAAVPLADVITPNQYELELLSGKIIESERDVIEAMNLLHDKGPRWIVVTSTDIDYCQETLTGYFSEMKDGRTAAHKFQVQRFPQYFCGTGDLFSSLLLVWLHKTDYNTVLAVERAQSSMQDVLKRTLRTSECGDGSAVEGEKQRKKRIELKIIQSMDDILRPQSRVTCTPVEMKD</sequence>
<feature type="compositionally biased region" description="Low complexity" evidence="17">
    <location>
        <begin position="11"/>
        <end position="22"/>
    </location>
</feature>
<protein>
    <recommendedName>
        <fullName evidence="7">Pyridoxal kinase</fullName>
        <ecNumber evidence="6">2.7.1.35</ecNumber>
    </recommendedName>
    <alternativeName>
        <fullName evidence="13">Pyridoxine kinase</fullName>
    </alternativeName>
</protein>
<dbReference type="Pfam" id="PF16017">
    <property type="entry name" value="BTB_3"/>
    <property type="match status" value="1"/>
</dbReference>
<dbReference type="InterPro" id="IPR013749">
    <property type="entry name" value="PM/HMP-P_kinase-1"/>
</dbReference>
<dbReference type="InterPro" id="IPR004625">
    <property type="entry name" value="PyrdxlKinase"/>
</dbReference>
<dbReference type="InterPro" id="IPR011333">
    <property type="entry name" value="SKP1/BTB/POZ_sf"/>
</dbReference>